<dbReference type="PROSITE" id="PS00107">
    <property type="entry name" value="PROTEIN_KINASE_ATP"/>
    <property type="match status" value="1"/>
</dbReference>
<evidence type="ECO:0000256" key="4">
    <source>
        <dbReference type="PROSITE-ProRule" id="PRU10141"/>
    </source>
</evidence>
<dbReference type="PROSITE" id="PS50011">
    <property type="entry name" value="PROTEIN_KINASE_DOM"/>
    <property type="match status" value="1"/>
</dbReference>
<dbReference type="PROSITE" id="PS50005">
    <property type="entry name" value="TPR"/>
    <property type="match status" value="10"/>
</dbReference>
<dbReference type="KEGG" id="nfl:COO91_01697"/>
<feature type="repeat" description="TPR" evidence="3">
    <location>
        <begin position="568"/>
        <end position="601"/>
    </location>
</feature>
<feature type="repeat" description="TPR" evidence="3">
    <location>
        <begin position="534"/>
        <end position="567"/>
    </location>
</feature>
<feature type="repeat" description="TPR" evidence="3">
    <location>
        <begin position="602"/>
        <end position="635"/>
    </location>
</feature>
<dbReference type="Gene3D" id="1.25.40.10">
    <property type="entry name" value="Tetratricopeptide repeat domain"/>
    <property type="match status" value="4"/>
</dbReference>
<evidence type="ECO:0000313" key="8">
    <source>
        <dbReference type="Proteomes" id="UP000232003"/>
    </source>
</evidence>
<dbReference type="Proteomes" id="UP000232003">
    <property type="component" value="Chromosome"/>
</dbReference>
<keyword evidence="8" id="KW-1185">Reference proteome</keyword>
<reference evidence="7 8" key="1">
    <citation type="submission" date="2017-11" db="EMBL/GenBank/DDBJ databases">
        <title>Complete genome of a free-living desiccation-tolerant cyanobacterium and its photosynthetic adaptation to extreme terrestrial habitat.</title>
        <authorList>
            <person name="Shang J."/>
        </authorList>
    </citation>
    <scope>NUCLEOTIDE SEQUENCE [LARGE SCALE GENOMIC DNA]</scope>
    <source>
        <strain evidence="7 8">CCNUN1</strain>
    </source>
</reference>
<feature type="binding site" evidence="4">
    <location>
        <position position="42"/>
    </location>
    <ligand>
        <name>ATP</name>
        <dbReference type="ChEBI" id="CHEBI:30616"/>
    </ligand>
</feature>
<dbReference type="InterPro" id="IPR051685">
    <property type="entry name" value="Ycf3/AcsC/BcsC/TPR_MFPF"/>
</dbReference>
<dbReference type="PANTHER" id="PTHR44943:SF4">
    <property type="entry name" value="TPR REPEAT-CONTAINING PROTEIN MJ0798"/>
    <property type="match status" value="1"/>
</dbReference>
<feature type="repeat" description="TPR" evidence="3">
    <location>
        <begin position="364"/>
        <end position="397"/>
    </location>
</feature>
<evidence type="ECO:0000313" key="7">
    <source>
        <dbReference type="EMBL" id="AUB35806.1"/>
    </source>
</evidence>
<feature type="repeat" description="TPR" evidence="3">
    <location>
        <begin position="466"/>
        <end position="499"/>
    </location>
</feature>
<dbReference type="Pfam" id="PF13432">
    <property type="entry name" value="TPR_16"/>
    <property type="match status" value="4"/>
</dbReference>
<dbReference type="PANTHER" id="PTHR44943">
    <property type="entry name" value="CELLULOSE SYNTHASE OPERON PROTEIN C"/>
    <property type="match status" value="1"/>
</dbReference>
<feature type="repeat" description="TPR" evidence="3">
    <location>
        <begin position="432"/>
        <end position="465"/>
    </location>
</feature>
<feature type="repeat" description="TPR" evidence="3">
    <location>
        <begin position="330"/>
        <end position="363"/>
    </location>
</feature>
<evidence type="ECO:0000256" key="2">
    <source>
        <dbReference type="ARBA" id="ARBA00022803"/>
    </source>
</evidence>
<evidence type="ECO:0000256" key="5">
    <source>
        <dbReference type="SAM" id="Phobius"/>
    </source>
</evidence>
<feature type="transmembrane region" description="Helical" evidence="5">
    <location>
        <begin position="300"/>
        <end position="322"/>
    </location>
</feature>
<evidence type="ECO:0000256" key="3">
    <source>
        <dbReference type="PROSITE-ProRule" id="PRU00339"/>
    </source>
</evidence>
<keyword evidence="4" id="KW-0547">Nucleotide-binding</keyword>
<dbReference type="OrthoDB" id="568198at2"/>
<keyword evidence="1" id="KW-0677">Repeat</keyword>
<dbReference type="EMBL" id="CP024785">
    <property type="protein sequence ID" value="AUB35806.1"/>
    <property type="molecule type" value="Genomic_DNA"/>
</dbReference>
<dbReference type="CDD" id="cd14014">
    <property type="entry name" value="STKc_PknB_like"/>
    <property type="match status" value="1"/>
</dbReference>
<gene>
    <name evidence="7" type="ORF">COO91_01697</name>
</gene>
<evidence type="ECO:0000256" key="1">
    <source>
        <dbReference type="ARBA" id="ARBA00022737"/>
    </source>
</evidence>
<feature type="repeat" description="TPR" evidence="3">
    <location>
        <begin position="636"/>
        <end position="669"/>
    </location>
</feature>
<evidence type="ECO:0000259" key="6">
    <source>
        <dbReference type="PROSITE" id="PS50011"/>
    </source>
</evidence>
<dbReference type="GO" id="GO:0004672">
    <property type="term" value="F:protein kinase activity"/>
    <property type="evidence" value="ECO:0007669"/>
    <property type="project" value="InterPro"/>
</dbReference>
<keyword evidence="4" id="KW-0067">ATP-binding</keyword>
<dbReference type="InterPro" id="IPR019734">
    <property type="entry name" value="TPR_rpt"/>
</dbReference>
<dbReference type="SMART" id="SM00028">
    <property type="entry name" value="TPR"/>
    <property type="match status" value="10"/>
</dbReference>
<feature type="repeat" description="TPR" evidence="3">
    <location>
        <begin position="398"/>
        <end position="431"/>
    </location>
</feature>
<dbReference type="Gene3D" id="3.30.200.20">
    <property type="entry name" value="Phosphorylase Kinase, domain 1"/>
    <property type="match status" value="1"/>
</dbReference>
<dbReference type="Pfam" id="PF00069">
    <property type="entry name" value="Pkinase"/>
    <property type="match status" value="1"/>
</dbReference>
<keyword evidence="5" id="KW-0812">Transmembrane</keyword>
<sequence>MLGNTLVGRYQIISNLGGGGFGETFVASDTQLPGSPPCVVKKLKPQASDPVTLETARRLFDTEAQVLYKLGTHDRIPQLLAYFEENAEFYLVQELIEGHDLSLELIPGKTWSQEQVISLLQELLTILEFVHQQNVIHRDVNPRNILRRHPDGKLILIDFGAVKQITTQVILPEGSIKGTIAIGTPGYIPGEQAHGTPKLSSDIYATGIIAIQALTGLSPEEIVKDADTNEIIWQNQATVTPEFAQFLEKMVCYDFRQRYPSATVALQALKELTQPPAQTIALTPISLPKNINKPQPKKGILGKIFLAIFLIGVSGIASILIFNHINSNNAIELSKQGNTLFDLQRYQDALEVYEKAVNIRPDYAQGWNGQGKTLYKLKKYKDALAAYDKAIQIQPDYFEAWSGRGFVLGSLQRYQEAIASFDKALQLNNESSEVWNAKGEAFSNLNQYDQAIKSFEKAIELKPDNYEAWYKKGLALQTSNRYEEAIAAYEKVVALKPDYEQAWYNWGNSLVNLRRYRDAFTAYDKAVQYKSNYYQAWLSRGNVLLNLQRYPEAIESFNQVIKYNPSNYQAWYNLGWSLHQTQRYEEAIKSYKKAATLKQKDYQLWYNLGNSQYILQKYEDAIASYNKAVRYKPDHSESWYSRGNALLNLKQFKDAIASYDQAIKYKPNYQQAIDGRNQAQIQLQGEISKPKPVIVPVLPFPNATNSPQTTP</sequence>
<protein>
    <submittedName>
        <fullName evidence="7">Tetratricopeptide</fullName>
    </submittedName>
</protein>
<proteinExistence type="predicted"/>
<keyword evidence="5" id="KW-0472">Membrane</keyword>
<keyword evidence="2 3" id="KW-0802">TPR repeat</keyword>
<feature type="domain" description="Protein kinase" evidence="6">
    <location>
        <begin position="10"/>
        <end position="272"/>
    </location>
</feature>
<dbReference type="RefSeq" id="WP_100897907.1">
    <property type="nucleotide sequence ID" value="NZ_CAWNNC010000001.1"/>
</dbReference>
<dbReference type="InterPro" id="IPR017441">
    <property type="entry name" value="Protein_kinase_ATP_BS"/>
</dbReference>
<accession>A0A2K8SJZ2</accession>
<organism evidence="7 8">
    <name type="scientific">Nostoc flagelliforme CCNUN1</name>
    <dbReference type="NCBI Taxonomy" id="2038116"/>
    <lineage>
        <taxon>Bacteria</taxon>
        <taxon>Bacillati</taxon>
        <taxon>Cyanobacteriota</taxon>
        <taxon>Cyanophyceae</taxon>
        <taxon>Nostocales</taxon>
        <taxon>Nostocaceae</taxon>
        <taxon>Nostoc</taxon>
    </lineage>
</organism>
<keyword evidence="5" id="KW-1133">Transmembrane helix</keyword>
<dbReference type="AlphaFoldDB" id="A0A2K8SJZ2"/>
<dbReference type="SUPFAM" id="SSF56112">
    <property type="entry name" value="Protein kinase-like (PK-like)"/>
    <property type="match status" value="1"/>
</dbReference>
<dbReference type="Pfam" id="PF00515">
    <property type="entry name" value="TPR_1"/>
    <property type="match status" value="1"/>
</dbReference>
<dbReference type="InterPro" id="IPR011009">
    <property type="entry name" value="Kinase-like_dom_sf"/>
</dbReference>
<dbReference type="InterPro" id="IPR000719">
    <property type="entry name" value="Prot_kinase_dom"/>
</dbReference>
<dbReference type="SUPFAM" id="SSF48452">
    <property type="entry name" value="TPR-like"/>
    <property type="match status" value="1"/>
</dbReference>
<dbReference type="PROSITE" id="PS50293">
    <property type="entry name" value="TPR_REGION"/>
    <property type="match status" value="6"/>
</dbReference>
<dbReference type="Gene3D" id="1.10.510.10">
    <property type="entry name" value="Transferase(Phosphotransferase) domain 1"/>
    <property type="match status" value="1"/>
</dbReference>
<feature type="repeat" description="TPR" evidence="3">
    <location>
        <begin position="500"/>
        <end position="533"/>
    </location>
</feature>
<dbReference type="InterPro" id="IPR011990">
    <property type="entry name" value="TPR-like_helical_dom_sf"/>
</dbReference>
<dbReference type="GO" id="GO:0005524">
    <property type="term" value="F:ATP binding"/>
    <property type="evidence" value="ECO:0007669"/>
    <property type="project" value="UniProtKB-UniRule"/>
</dbReference>
<name>A0A2K8SJZ2_9NOSO</name>